<dbReference type="InterPro" id="IPR018320">
    <property type="entry name" value="DNA_polymerase_1"/>
</dbReference>
<dbReference type="InterPro" id="IPR019760">
    <property type="entry name" value="DNA-dir_DNA_pol_A_CS"/>
</dbReference>
<evidence type="ECO:0000256" key="10">
    <source>
        <dbReference type="ARBA" id="ARBA00023204"/>
    </source>
</evidence>
<dbReference type="NCBIfam" id="NF004397">
    <property type="entry name" value="PRK05755.1"/>
    <property type="match status" value="1"/>
</dbReference>
<keyword evidence="13" id="KW-0378">Hydrolase</keyword>
<dbReference type="Gene3D" id="1.10.150.20">
    <property type="entry name" value="5' to 3' exonuclease, C-terminal subdomain"/>
    <property type="match status" value="2"/>
</dbReference>
<evidence type="ECO:0000313" key="16">
    <source>
        <dbReference type="EMBL" id="GEO96320.1"/>
    </source>
</evidence>
<dbReference type="NCBIfam" id="TIGR00593">
    <property type="entry name" value="pola"/>
    <property type="match status" value="1"/>
</dbReference>
<dbReference type="GO" id="GO:0008409">
    <property type="term" value="F:5'-3' exonuclease activity"/>
    <property type="evidence" value="ECO:0007669"/>
    <property type="project" value="UniProtKB-UniRule"/>
</dbReference>
<dbReference type="RefSeq" id="WP_062733494.1">
    <property type="nucleotide sequence ID" value="NZ_BJZS01000081.1"/>
</dbReference>
<dbReference type="Pfam" id="PF02739">
    <property type="entry name" value="5_3_exonuc_N"/>
    <property type="match status" value="1"/>
</dbReference>
<evidence type="ECO:0000313" key="17">
    <source>
        <dbReference type="Proteomes" id="UP000321103"/>
    </source>
</evidence>
<dbReference type="CDD" id="cd09859">
    <property type="entry name" value="PIN_53EXO"/>
    <property type="match status" value="1"/>
</dbReference>
<dbReference type="GO" id="GO:0006261">
    <property type="term" value="P:DNA-templated DNA replication"/>
    <property type="evidence" value="ECO:0007669"/>
    <property type="project" value="UniProtKB-UniRule"/>
</dbReference>
<feature type="domain" description="5'-3' exonuclease" evidence="14">
    <location>
        <begin position="44"/>
        <end position="311"/>
    </location>
</feature>
<evidence type="ECO:0000256" key="11">
    <source>
        <dbReference type="ARBA" id="ARBA00049244"/>
    </source>
</evidence>
<dbReference type="SUPFAM" id="SSF47807">
    <property type="entry name" value="5' to 3' exonuclease, C-terminal subdomain"/>
    <property type="match status" value="1"/>
</dbReference>
<dbReference type="SMART" id="SM00279">
    <property type="entry name" value="HhH2"/>
    <property type="match status" value="1"/>
</dbReference>
<comment type="catalytic activity">
    <reaction evidence="11 13">
        <text>DNA(n) + a 2'-deoxyribonucleoside 5'-triphosphate = DNA(n+1) + diphosphate</text>
        <dbReference type="Rhea" id="RHEA:22508"/>
        <dbReference type="Rhea" id="RHEA-COMP:17339"/>
        <dbReference type="Rhea" id="RHEA-COMP:17340"/>
        <dbReference type="ChEBI" id="CHEBI:33019"/>
        <dbReference type="ChEBI" id="CHEBI:61560"/>
        <dbReference type="ChEBI" id="CHEBI:173112"/>
        <dbReference type="EC" id="2.7.7.7"/>
    </reaction>
</comment>
<protein>
    <recommendedName>
        <fullName evidence="12 13">DNA polymerase I</fullName>
        <ecNumber evidence="12 13">2.7.7.7</ecNumber>
    </recommendedName>
</protein>
<evidence type="ECO:0000256" key="13">
    <source>
        <dbReference type="RuleBase" id="RU004460"/>
    </source>
</evidence>
<dbReference type="CDD" id="cd08637">
    <property type="entry name" value="DNA_pol_A_pol_I_C"/>
    <property type="match status" value="1"/>
</dbReference>
<name>A0A512IF78_9MICC</name>
<keyword evidence="8 13" id="KW-0239">DNA-directed DNA polymerase</keyword>
<dbReference type="InterPro" id="IPR008918">
    <property type="entry name" value="HhH2"/>
</dbReference>
<dbReference type="SUPFAM" id="SSF56672">
    <property type="entry name" value="DNA/RNA polymerases"/>
    <property type="match status" value="1"/>
</dbReference>
<evidence type="ECO:0000256" key="6">
    <source>
        <dbReference type="ARBA" id="ARBA00022763"/>
    </source>
</evidence>
<dbReference type="InterPro" id="IPR001098">
    <property type="entry name" value="DNA-dir_DNA_pol_A_palm_dom"/>
</dbReference>
<proteinExistence type="inferred from homology"/>
<dbReference type="CDD" id="cd06140">
    <property type="entry name" value="DNA_polA_I_Bacillus_like_exo"/>
    <property type="match status" value="1"/>
</dbReference>
<evidence type="ECO:0000256" key="8">
    <source>
        <dbReference type="ARBA" id="ARBA00022932"/>
    </source>
</evidence>
<evidence type="ECO:0000256" key="9">
    <source>
        <dbReference type="ARBA" id="ARBA00023125"/>
    </source>
</evidence>
<dbReference type="Proteomes" id="UP000321103">
    <property type="component" value="Unassembled WGS sequence"/>
</dbReference>
<dbReference type="Pfam" id="PF00476">
    <property type="entry name" value="DNA_pol_A"/>
    <property type="match status" value="1"/>
</dbReference>
<dbReference type="Pfam" id="PF01367">
    <property type="entry name" value="5_3_exonuc"/>
    <property type="match status" value="1"/>
</dbReference>
<keyword evidence="5" id="KW-0540">Nuclease</keyword>
<dbReference type="SMART" id="SM00482">
    <property type="entry name" value="POLAc"/>
    <property type="match status" value="1"/>
</dbReference>
<dbReference type="GO" id="GO:0003677">
    <property type="term" value="F:DNA binding"/>
    <property type="evidence" value="ECO:0007669"/>
    <property type="project" value="UniProtKB-UniRule"/>
</dbReference>
<dbReference type="InterPro" id="IPR020046">
    <property type="entry name" value="5-3_exonucl_a-hlix_arch_N"/>
</dbReference>
<dbReference type="Gene3D" id="3.30.420.10">
    <property type="entry name" value="Ribonuclease H-like superfamily/Ribonuclease H"/>
    <property type="match status" value="1"/>
</dbReference>
<keyword evidence="7 13" id="KW-0269">Exonuclease</keyword>
<keyword evidence="9 13" id="KW-0238">DNA-binding</keyword>
<evidence type="ECO:0000256" key="7">
    <source>
        <dbReference type="ARBA" id="ARBA00022839"/>
    </source>
</evidence>
<comment type="caution">
    <text evidence="16">The sequence shown here is derived from an EMBL/GenBank/DDBJ whole genome shotgun (WGS) entry which is preliminary data.</text>
</comment>
<evidence type="ECO:0000256" key="3">
    <source>
        <dbReference type="ARBA" id="ARBA00022695"/>
    </source>
</evidence>
<dbReference type="FunFam" id="1.10.150.20:FF:000002">
    <property type="entry name" value="DNA polymerase I"/>
    <property type="match status" value="1"/>
</dbReference>
<evidence type="ECO:0000259" key="15">
    <source>
        <dbReference type="SMART" id="SM00482"/>
    </source>
</evidence>
<dbReference type="InterPro" id="IPR036279">
    <property type="entry name" value="5-3_exonuclease_C_sf"/>
</dbReference>
<evidence type="ECO:0000256" key="2">
    <source>
        <dbReference type="ARBA" id="ARBA00022679"/>
    </source>
</evidence>
<dbReference type="PROSITE" id="PS00447">
    <property type="entry name" value="DNA_POLYMERASE_A"/>
    <property type="match status" value="1"/>
</dbReference>
<keyword evidence="6 13" id="KW-0227">DNA damage</keyword>
<dbReference type="GO" id="GO:0003887">
    <property type="term" value="F:DNA-directed DNA polymerase activity"/>
    <property type="evidence" value="ECO:0007669"/>
    <property type="project" value="UniProtKB-UniRule"/>
</dbReference>
<dbReference type="EC" id="2.7.7.7" evidence="12 13"/>
<dbReference type="CDD" id="cd09898">
    <property type="entry name" value="H3TH_53EXO"/>
    <property type="match status" value="1"/>
</dbReference>
<dbReference type="Gene3D" id="1.20.1060.10">
    <property type="entry name" value="Taq DNA Polymerase, Chain T, domain 4"/>
    <property type="match status" value="1"/>
</dbReference>
<keyword evidence="3 13" id="KW-0548">Nucleotidyltransferase</keyword>
<evidence type="ECO:0000256" key="12">
    <source>
        <dbReference type="NCBIfam" id="TIGR00593"/>
    </source>
</evidence>
<reference evidence="16 17" key="1">
    <citation type="submission" date="2019-07" db="EMBL/GenBank/DDBJ databases">
        <title>Whole genome shotgun sequence of Kocuria turfanensis NBRC 107627.</title>
        <authorList>
            <person name="Hosoyama A."/>
            <person name="Uohara A."/>
            <person name="Ohji S."/>
            <person name="Ichikawa N."/>
        </authorList>
    </citation>
    <scope>NUCLEOTIDE SEQUENCE [LARGE SCALE GENOMIC DNA]</scope>
    <source>
        <strain evidence="16 17">NBRC 107627</strain>
    </source>
</reference>
<dbReference type="SUPFAM" id="SSF53098">
    <property type="entry name" value="Ribonuclease H-like"/>
    <property type="match status" value="1"/>
</dbReference>
<evidence type="ECO:0000259" key="14">
    <source>
        <dbReference type="SMART" id="SM00475"/>
    </source>
</evidence>
<dbReference type="FunFam" id="3.40.50.1010:FF:000001">
    <property type="entry name" value="DNA polymerase I"/>
    <property type="match status" value="1"/>
</dbReference>
<keyword evidence="2 13" id="KW-0808">Transferase</keyword>
<feature type="domain" description="DNA-directed DNA polymerase family A palm" evidence="15">
    <location>
        <begin position="714"/>
        <end position="926"/>
    </location>
</feature>
<evidence type="ECO:0000256" key="4">
    <source>
        <dbReference type="ARBA" id="ARBA00022705"/>
    </source>
</evidence>
<dbReference type="Gene3D" id="3.30.70.370">
    <property type="match status" value="1"/>
</dbReference>
<dbReference type="AlphaFoldDB" id="A0A512IF78"/>
<dbReference type="GO" id="GO:0006302">
    <property type="term" value="P:double-strand break repair"/>
    <property type="evidence" value="ECO:0007669"/>
    <property type="project" value="TreeGrafter"/>
</dbReference>
<dbReference type="EMBL" id="BJZS01000081">
    <property type="protein sequence ID" value="GEO96320.1"/>
    <property type="molecule type" value="Genomic_DNA"/>
</dbReference>
<dbReference type="SUPFAM" id="SSF88723">
    <property type="entry name" value="PIN domain-like"/>
    <property type="match status" value="1"/>
</dbReference>
<sequence>MSETTQQILTDSSSEAGVRTVTVGAETDHPVEVEIPRPVSRPERKLLLVDGHSLAFRAFFALSRAAEYGGGPAFVTSDGRHTEAVYGFVNTLVKLVREQKPTHLVVSFDLDGPTLRSQEYEEYKGGRDETPEEFHGQVPQIQRVLDALGVPVVTAEGHEADDVLATLARRGAEQDYEVLVFSGDRDAFQMIDDHVTVVYPGRTPSDLKHMDAAAVVEKYKVPPRHYPDLAALTGEQADNLPGVPGVGAGFAAKWILAYGDVPSLLEHADRIKGKKGEALREHRAAVERNRRLNRLVTDLGLDVDLADAALPVPDAQAVGEAFDDLEFGEGLRNRLFDAFGRPQDESAPPADLGLGEVARPGTGEELQDWLTAEEGPVVLRALHRADDPELPGARELSGVVLARGGHAPSAVFLDLSAADAALESALAGWLADAGRAKIVDGVKDVWKSLSVRGLVLEGVVDDPQLSAYLLQPARRSYELPALLEERLGLTVAAAEDAGPAAQGQQELALDELPWPEPAVLRREAELAVATTQLSEHLLDKLAETHQTGLLTDLELPLAVVLGRMELAGIAVDPDGVQVLLDDFARVIEQAKQEAHAQIAEPVNLGSTKQLQQVMFEELGLPKTKKIKSGFTTDADAVAELLTRTDPDSRGHRFLASLLAYRDANKLRQTVEGLQKAIAEDGRVHTTYMQNVAATGRLSSTNPNLQNIPVRTEEGRRIRALFVVGRPEAGRQYEQLLTADYSQIEMRIMAHLSGDEALIEAFRNGEDLHRFVGSKIFGVAPEEVTAAMRSKVKAMSYGLVYGLSSFGLSKQLRIPVDEARTLMSDYFTRFGAVRDYLRGVVEQARADGYTATIDGRRRYLPDLSSDNRQLRAMAERAALNAPIQGSAADIIKKAMLGVDRRFTAEGLSSRVLLQVHDELVVEVVRGETAAVERVLREEMGGAAELAVPLEVNVGAGRSWHEAAH</sequence>
<comment type="similarity">
    <text evidence="1 13">Belongs to the DNA polymerase type-A family.</text>
</comment>
<dbReference type="InterPro" id="IPR043502">
    <property type="entry name" value="DNA/RNA_pol_sf"/>
</dbReference>
<keyword evidence="17" id="KW-1185">Reference proteome</keyword>
<dbReference type="InterPro" id="IPR012337">
    <property type="entry name" value="RNaseH-like_sf"/>
</dbReference>
<evidence type="ECO:0000256" key="1">
    <source>
        <dbReference type="ARBA" id="ARBA00007705"/>
    </source>
</evidence>
<dbReference type="InterPro" id="IPR002298">
    <property type="entry name" value="DNA_polymerase_A"/>
</dbReference>
<organism evidence="16 17">
    <name type="scientific">Kocuria turfanensis</name>
    <dbReference type="NCBI Taxonomy" id="388357"/>
    <lineage>
        <taxon>Bacteria</taxon>
        <taxon>Bacillati</taxon>
        <taxon>Actinomycetota</taxon>
        <taxon>Actinomycetes</taxon>
        <taxon>Micrococcales</taxon>
        <taxon>Micrococcaceae</taxon>
        <taxon>Kocuria</taxon>
    </lineage>
</organism>
<dbReference type="InterPro" id="IPR020045">
    <property type="entry name" value="DNA_polI_H3TH"/>
</dbReference>
<keyword evidence="10 13" id="KW-0234">DNA repair</keyword>
<keyword evidence="4 13" id="KW-0235">DNA replication</keyword>
<accession>A0A512IF78</accession>
<dbReference type="SMART" id="SM00475">
    <property type="entry name" value="53EXOc"/>
    <property type="match status" value="1"/>
</dbReference>
<dbReference type="InterPro" id="IPR029060">
    <property type="entry name" value="PIN-like_dom_sf"/>
</dbReference>
<dbReference type="STRING" id="388357.GCA_001580365_00169"/>
<dbReference type="InterPro" id="IPR036397">
    <property type="entry name" value="RNaseH_sf"/>
</dbReference>
<dbReference type="Gene3D" id="3.40.50.1010">
    <property type="entry name" value="5'-nuclease"/>
    <property type="match status" value="1"/>
</dbReference>
<dbReference type="PANTHER" id="PTHR10133">
    <property type="entry name" value="DNA POLYMERASE I"/>
    <property type="match status" value="1"/>
</dbReference>
<evidence type="ECO:0000256" key="5">
    <source>
        <dbReference type="ARBA" id="ARBA00022722"/>
    </source>
</evidence>
<dbReference type="PRINTS" id="PR00868">
    <property type="entry name" value="DNAPOLI"/>
</dbReference>
<dbReference type="PANTHER" id="PTHR10133:SF27">
    <property type="entry name" value="DNA POLYMERASE NU"/>
    <property type="match status" value="1"/>
</dbReference>
<gene>
    <name evidence="13 16" type="primary">polA</name>
    <name evidence="16" type="ORF">KTU01_24430</name>
</gene>
<dbReference type="InterPro" id="IPR002421">
    <property type="entry name" value="5-3_exonuclease"/>
</dbReference>
<comment type="function">
    <text evidence="13">In addition to polymerase activity, this DNA polymerase exhibits 5'-3' exonuclease activity.</text>
</comment>